<name>A0AAX4HUC0_9BACT</name>
<dbReference type="AlphaFoldDB" id="A0AAX4HUC0"/>
<keyword evidence="2" id="KW-1185">Reference proteome</keyword>
<organism evidence="1 2">
    <name type="scientific">Peredibacter starrii</name>
    <dbReference type="NCBI Taxonomy" id="28202"/>
    <lineage>
        <taxon>Bacteria</taxon>
        <taxon>Pseudomonadati</taxon>
        <taxon>Bdellovibrionota</taxon>
        <taxon>Bacteriovoracia</taxon>
        <taxon>Bacteriovoracales</taxon>
        <taxon>Bacteriovoracaceae</taxon>
        <taxon>Peredibacter</taxon>
    </lineage>
</organism>
<gene>
    <name evidence="1" type="ORF">SOO65_07335</name>
</gene>
<reference evidence="1 2" key="1">
    <citation type="submission" date="2023-11" db="EMBL/GenBank/DDBJ databases">
        <title>Peredibacter starrii A3.12.</title>
        <authorList>
            <person name="Mitchell R.J."/>
        </authorList>
    </citation>
    <scope>NUCLEOTIDE SEQUENCE [LARGE SCALE GENOMIC DNA]</scope>
    <source>
        <strain evidence="1 2">A3.12</strain>
    </source>
</reference>
<accession>A0AAX4HUC0</accession>
<evidence type="ECO:0000313" key="1">
    <source>
        <dbReference type="EMBL" id="WPU66555.1"/>
    </source>
</evidence>
<evidence type="ECO:0000313" key="2">
    <source>
        <dbReference type="Proteomes" id="UP001324634"/>
    </source>
</evidence>
<dbReference type="RefSeq" id="WP_321398887.1">
    <property type="nucleotide sequence ID" value="NZ_CP139487.1"/>
</dbReference>
<dbReference type="EMBL" id="CP139487">
    <property type="protein sequence ID" value="WPU66555.1"/>
    <property type="molecule type" value="Genomic_DNA"/>
</dbReference>
<dbReference type="Proteomes" id="UP001324634">
    <property type="component" value="Chromosome"/>
</dbReference>
<dbReference type="KEGG" id="psti:SOO65_07335"/>
<sequence length="109" mass="12743">MSDILFAKVEENFYRCLNSNHEEDMTMALEKLKASLVEAEVHSHSAKKYSKLFLEMFQFSETSSESLWAQAPKIYSAVGEFIHSRNSYEDEFREEVNRMGLGKYLEMID</sequence>
<proteinExistence type="predicted"/>
<protein>
    <submittedName>
        <fullName evidence="1">Uncharacterized protein</fullName>
    </submittedName>
</protein>